<evidence type="ECO:0000256" key="6">
    <source>
        <dbReference type="ARBA" id="ARBA00022989"/>
    </source>
</evidence>
<comment type="similarity">
    <text evidence="2">Belongs to the autoinducer-2 exporter (AI-2E) (TC 2.A.86) family.</text>
</comment>
<keyword evidence="5 8" id="KW-0812">Transmembrane</keyword>
<sequence length="378" mass="42579">MENKQAEVNLPSYVRLACILIITTILVYWLSAIQELLVPLVFSVLFAMILYPINHRLERWGVPRVPAILVCLVIVIGFLYLLFYLISLQIASFTQEAPKLIERGNEILDRLQTFGEDRFHIKRSEITKEAKNYFNNLIRESGSFLTSTLLATTNTLSTISIVPLYIFFLMLYRDFFRSFFYKVFNTTKRAKIDVVFGRIYTVVKDYLVGLVLVISIVGVLNTVGLLILGIDYAVFFGFLGAFMILIPYIGILIGSLLPALFTLLTNDNPLIALGVIGVFSFVQILEGNFITPYIVGSKVSINPLAAIIVLLLWGQLWGVTGLILALPMTAILKVIFDAIEPLKPYGFLLGEAERQKTRPLNVKDITDKIPKKVKDLVD</sequence>
<feature type="transmembrane region" description="Helical" evidence="8">
    <location>
        <begin position="65"/>
        <end position="86"/>
    </location>
</feature>
<evidence type="ECO:0000313" key="10">
    <source>
        <dbReference type="Proteomes" id="UP000248790"/>
    </source>
</evidence>
<dbReference type="Pfam" id="PF01594">
    <property type="entry name" value="AI-2E_transport"/>
    <property type="match status" value="1"/>
</dbReference>
<evidence type="ECO:0000256" key="5">
    <source>
        <dbReference type="ARBA" id="ARBA00022692"/>
    </source>
</evidence>
<evidence type="ECO:0000256" key="7">
    <source>
        <dbReference type="ARBA" id="ARBA00023136"/>
    </source>
</evidence>
<keyword evidence="6 8" id="KW-1133">Transmembrane helix</keyword>
<dbReference type="RefSeq" id="WP_111628841.1">
    <property type="nucleotide sequence ID" value="NZ_QLMC01000003.1"/>
</dbReference>
<keyword evidence="3" id="KW-0813">Transport</keyword>
<evidence type="ECO:0000256" key="1">
    <source>
        <dbReference type="ARBA" id="ARBA00004651"/>
    </source>
</evidence>
<dbReference type="Proteomes" id="UP000248790">
    <property type="component" value="Unassembled WGS sequence"/>
</dbReference>
<dbReference type="InterPro" id="IPR002549">
    <property type="entry name" value="AI-2E-like"/>
</dbReference>
<feature type="transmembrane region" description="Helical" evidence="8">
    <location>
        <begin position="36"/>
        <end position="53"/>
    </location>
</feature>
<protein>
    <submittedName>
        <fullName evidence="9">Putative PurR-regulated permease PerM</fullName>
    </submittedName>
</protein>
<name>A0A327WXI6_LARAB</name>
<reference evidence="9 10" key="1">
    <citation type="submission" date="2018-06" db="EMBL/GenBank/DDBJ databases">
        <title>Genomic Encyclopedia of Archaeal and Bacterial Type Strains, Phase II (KMG-II): from individual species to whole genera.</title>
        <authorList>
            <person name="Goeker M."/>
        </authorList>
    </citation>
    <scope>NUCLEOTIDE SEQUENCE [LARGE SCALE GENOMIC DNA]</scope>
    <source>
        <strain evidence="9 10">DSM 21851</strain>
    </source>
</reference>
<feature type="transmembrane region" description="Helical" evidence="8">
    <location>
        <begin position="12"/>
        <end position="30"/>
    </location>
</feature>
<evidence type="ECO:0000256" key="8">
    <source>
        <dbReference type="SAM" id="Phobius"/>
    </source>
</evidence>
<comment type="subcellular location">
    <subcellularLocation>
        <location evidence="1">Cell membrane</location>
        <topology evidence="1">Multi-pass membrane protein</topology>
    </subcellularLocation>
</comment>
<dbReference type="EMBL" id="QLMC01000003">
    <property type="protein sequence ID" value="RAJ97889.1"/>
    <property type="molecule type" value="Genomic_DNA"/>
</dbReference>
<comment type="caution">
    <text evidence="9">The sequence shown here is derived from an EMBL/GenBank/DDBJ whole genome shotgun (WGS) entry which is preliminary data.</text>
</comment>
<feature type="transmembrane region" description="Helical" evidence="8">
    <location>
        <begin position="270"/>
        <end position="295"/>
    </location>
</feature>
<dbReference type="PANTHER" id="PTHR21716:SF53">
    <property type="entry name" value="PERMEASE PERM-RELATED"/>
    <property type="match status" value="1"/>
</dbReference>
<keyword evidence="10" id="KW-1185">Reference proteome</keyword>
<gene>
    <name evidence="9" type="ORF">LX87_02795</name>
</gene>
<keyword evidence="4" id="KW-1003">Cell membrane</keyword>
<accession>A0A327WXI6</accession>
<feature type="transmembrane region" description="Helical" evidence="8">
    <location>
        <begin position="301"/>
        <end position="326"/>
    </location>
</feature>
<evidence type="ECO:0000313" key="9">
    <source>
        <dbReference type="EMBL" id="RAJ97889.1"/>
    </source>
</evidence>
<dbReference type="GO" id="GO:0005886">
    <property type="term" value="C:plasma membrane"/>
    <property type="evidence" value="ECO:0007669"/>
    <property type="project" value="UniProtKB-SubCell"/>
</dbReference>
<dbReference type="GO" id="GO:0055085">
    <property type="term" value="P:transmembrane transport"/>
    <property type="evidence" value="ECO:0007669"/>
    <property type="project" value="TreeGrafter"/>
</dbReference>
<keyword evidence="7 8" id="KW-0472">Membrane</keyword>
<feature type="transmembrane region" description="Helical" evidence="8">
    <location>
        <begin position="234"/>
        <end position="263"/>
    </location>
</feature>
<dbReference type="PANTHER" id="PTHR21716">
    <property type="entry name" value="TRANSMEMBRANE PROTEIN"/>
    <property type="match status" value="1"/>
</dbReference>
<evidence type="ECO:0000256" key="4">
    <source>
        <dbReference type="ARBA" id="ARBA00022475"/>
    </source>
</evidence>
<proteinExistence type="inferred from homology"/>
<dbReference type="AlphaFoldDB" id="A0A327WXI6"/>
<organism evidence="9 10">
    <name type="scientific">Larkinella arboricola</name>
    <dbReference type="NCBI Taxonomy" id="643671"/>
    <lineage>
        <taxon>Bacteria</taxon>
        <taxon>Pseudomonadati</taxon>
        <taxon>Bacteroidota</taxon>
        <taxon>Cytophagia</taxon>
        <taxon>Cytophagales</taxon>
        <taxon>Spirosomataceae</taxon>
        <taxon>Larkinella</taxon>
    </lineage>
</organism>
<evidence type="ECO:0000256" key="2">
    <source>
        <dbReference type="ARBA" id="ARBA00009773"/>
    </source>
</evidence>
<evidence type="ECO:0000256" key="3">
    <source>
        <dbReference type="ARBA" id="ARBA00022448"/>
    </source>
</evidence>
<feature type="transmembrane region" description="Helical" evidence="8">
    <location>
        <begin position="149"/>
        <end position="172"/>
    </location>
</feature>
<feature type="transmembrane region" description="Helical" evidence="8">
    <location>
        <begin position="206"/>
        <end position="228"/>
    </location>
</feature>
<dbReference type="OrthoDB" id="9793390at2"/>